<name>A0AA36CD02_9BILA</name>
<dbReference type="SUPFAM" id="SSF51306">
    <property type="entry name" value="LexA/Signal peptidase"/>
    <property type="match status" value="1"/>
</dbReference>
<reference evidence="11" key="1">
    <citation type="submission" date="2023-06" db="EMBL/GenBank/DDBJ databases">
        <authorList>
            <person name="Delattre M."/>
        </authorList>
    </citation>
    <scope>NUCLEOTIDE SEQUENCE</scope>
    <source>
        <strain evidence="11">AF72</strain>
    </source>
</reference>
<dbReference type="PANTHER" id="PTHR12383:SF16">
    <property type="entry name" value="MITOCHONDRIAL INNER MEMBRANE PROTEASE SUBUNIT 1"/>
    <property type="match status" value="1"/>
</dbReference>
<feature type="active site" evidence="9">
    <location>
        <position position="45"/>
    </location>
</feature>
<dbReference type="Proteomes" id="UP001177023">
    <property type="component" value="Unassembled WGS sequence"/>
</dbReference>
<dbReference type="GO" id="GO:0042720">
    <property type="term" value="C:mitochondrial inner membrane peptidase complex"/>
    <property type="evidence" value="ECO:0007669"/>
    <property type="project" value="TreeGrafter"/>
</dbReference>
<evidence type="ECO:0000256" key="5">
    <source>
        <dbReference type="ARBA" id="ARBA00023128"/>
    </source>
</evidence>
<evidence type="ECO:0000259" key="10">
    <source>
        <dbReference type="Pfam" id="PF10502"/>
    </source>
</evidence>
<dbReference type="PRINTS" id="PR00727">
    <property type="entry name" value="LEADERPTASE"/>
</dbReference>
<dbReference type="InterPro" id="IPR019533">
    <property type="entry name" value="Peptidase_S26"/>
</dbReference>
<dbReference type="PANTHER" id="PTHR12383">
    <property type="entry name" value="PROTEASE FAMILY S26 MITOCHONDRIAL INNER MEMBRANE PROTEASE-RELATED"/>
    <property type="match status" value="1"/>
</dbReference>
<keyword evidence="4" id="KW-0378">Hydrolase</keyword>
<dbReference type="CDD" id="cd06530">
    <property type="entry name" value="S26_SPase_I"/>
    <property type="match status" value="1"/>
</dbReference>
<evidence type="ECO:0000313" key="12">
    <source>
        <dbReference type="Proteomes" id="UP001177023"/>
    </source>
</evidence>
<organism evidence="11 12">
    <name type="scientific">Mesorhabditis spiculigera</name>
    <dbReference type="NCBI Taxonomy" id="96644"/>
    <lineage>
        <taxon>Eukaryota</taxon>
        <taxon>Metazoa</taxon>
        <taxon>Ecdysozoa</taxon>
        <taxon>Nematoda</taxon>
        <taxon>Chromadorea</taxon>
        <taxon>Rhabditida</taxon>
        <taxon>Rhabditina</taxon>
        <taxon>Rhabditomorpha</taxon>
        <taxon>Rhabditoidea</taxon>
        <taxon>Rhabditidae</taxon>
        <taxon>Mesorhabditinae</taxon>
        <taxon>Mesorhabditis</taxon>
    </lineage>
</organism>
<comment type="subunit">
    <text evidence="2">Heterodimer of 2 subunits, IMMPL1 and IMMPL2.</text>
</comment>
<feature type="domain" description="Peptidase S26" evidence="10">
    <location>
        <begin position="108"/>
        <end position="138"/>
    </location>
</feature>
<dbReference type="EMBL" id="CATQJA010001319">
    <property type="protein sequence ID" value="CAJ0566749.1"/>
    <property type="molecule type" value="Genomic_DNA"/>
</dbReference>
<evidence type="ECO:0000256" key="4">
    <source>
        <dbReference type="ARBA" id="ARBA00022801"/>
    </source>
</evidence>
<evidence type="ECO:0000256" key="6">
    <source>
        <dbReference type="ARBA" id="ARBA00023136"/>
    </source>
</evidence>
<dbReference type="InterPro" id="IPR000223">
    <property type="entry name" value="Pept_S26A_signal_pept_1"/>
</dbReference>
<dbReference type="InterPro" id="IPR019758">
    <property type="entry name" value="Pept_S26A_signal_pept_1_CS"/>
</dbReference>
<dbReference type="InterPro" id="IPR036286">
    <property type="entry name" value="LexA/Signal_pep-like_sf"/>
</dbReference>
<dbReference type="AlphaFoldDB" id="A0AA36CD02"/>
<dbReference type="GO" id="GO:0006465">
    <property type="term" value="P:signal peptide processing"/>
    <property type="evidence" value="ECO:0007669"/>
    <property type="project" value="InterPro"/>
</dbReference>
<evidence type="ECO:0000256" key="2">
    <source>
        <dbReference type="ARBA" id="ARBA00011805"/>
    </source>
</evidence>
<feature type="active site" evidence="9">
    <location>
        <position position="91"/>
    </location>
</feature>
<sequence length="141" mass="15302">MLTQPQLRRLLRNCGKSLAIGGLGYCVLNSIANALGEFVICSGPSMLPTIQEGDVLVGERLPYIPAEETELKNGDIVGFLHPNNHRLLLCKRLAAKEGEVVNHHLLPVNRVPLGHVWVRGDNAAASSDSRHFGPIPEGLIQ</sequence>
<evidence type="ECO:0000256" key="8">
    <source>
        <dbReference type="ARBA" id="ARBA00038445"/>
    </source>
</evidence>
<feature type="non-terminal residue" evidence="11">
    <location>
        <position position="141"/>
    </location>
</feature>
<gene>
    <name evidence="11" type="ORF">MSPICULIGERA_LOCUS5338</name>
</gene>
<keyword evidence="5" id="KW-0496">Mitochondrion</keyword>
<evidence type="ECO:0000313" key="11">
    <source>
        <dbReference type="EMBL" id="CAJ0566749.1"/>
    </source>
</evidence>
<evidence type="ECO:0000256" key="1">
    <source>
        <dbReference type="ARBA" id="ARBA00004273"/>
    </source>
</evidence>
<keyword evidence="6" id="KW-0472">Membrane</keyword>
<keyword evidence="3" id="KW-0999">Mitochondrion inner membrane</keyword>
<feature type="domain" description="Peptidase S26" evidence="10">
    <location>
        <begin position="30"/>
        <end position="103"/>
    </location>
</feature>
<accession>A0AA36CD02</accession>
<dbReference type="InterPro" id="IPR052064">
    <property type="entry name" value="Mito_IMP1_subunit"/>
</dbReference>
<dbReference type="GO" id="GO:0004252">
    <property type="term" value="F:serine-type endopeptidase activity"/>
    <property type="evidence" value="ECO:0007669"/>
    <property type="project" value="InterPro"/>
</dbReference>
<keyword evidence="12" id="KW-1185">Reference proteome</keyword>
<proteinExistence type="inferred from homology"/>
<dbReference type="Gene3D" id="2.10.109.10">
    <property type="entry name" value="Umud Fragment, subunit A"/>
    <property type="match status" value="1"/>
</dbReference>
<comment type="caution">
    <text evidence="11">The sequence shown here is derived from an EMBL/GenBank/DDBJ whole genome shotgun (WGS) entry which is preliminary data.</text>
</comment>
<dbReference type="Pfam" id="PF10502">
    <property type="entry name" value="Peptidase_S26"/>
    <property type="match status" value="2"/>
</dbReference>
<protein>
    <recommendedName>
        <fullName evidence="7">IMP2-like protein</fullName>
    </recommendedName>
</protein>
<dbReference type="PROSITE" id="PS00761">
    <property type="entry name" value="SPASE_I_3"/>
    <property type="match status" value="1"/>
</dbReference>
<dbReference type="GO" id="GO:0006627">
    <property type="term" value="P:protein processing involved in protein targeting to mitochondrion"/>
    <property type="evidence" value="ECO:0007669"/>
    <property type="project" value="TreeGrafter"/>
</dbReference>
<evidence type="ECO:0000256" key="9">
    <source>
        <dbReference type="PIRSR" id="PIRSR600223-1"/>
    </source>
</evidence>
<comment type="similarity">
    <text evidence="8">Belongs to the peptidase S26 family. IMP1 subfamily.</text>
</comment>
<comment type="subcellular location">
    <subcellularLocation>
        <location evidence="1">Mitochondrion inner membrane</location>
    </subcellularLocation>
</comment>
<evidence type="ECO:0000256" key="3">
    <source>
        <dbReference type="ARBA" id="ARBA00022792"/>
    </source>
</evidence>
<evidence type="ECO:0000256" key="7">
    <source>
        <dbReference type="ARBA" id="ARBA00032718"/>
    </source>
</evidence>